<feature type="non-terminal residue" evidence="2">
    <location>
        <position position="1"/>
    </location>
</feature>
<organism evidence="2">
    <name type="scientific">marine sediment metagenome</name>
    <dbReference type="NCBI Taxonomy" id="412755"/>
    <lineage>
        <taxon>unclassified sequences</taxon>
        <taxon>metagenomes</taxon>
        <taxon>ecological metagenomes</taxon>
    </lineage>
</organism>
<evidence type="ECO:0000313" key="2">
    <source>
        <dbReference type="EMBL" id="GAG43129.1"/>
    </source>
</evidence>
<sequence length="125" mass="14695">YDAYPGKVWLYKDELRPQKDLIRFHHRVDNSKDCFNFQVKQQKLEPVRDKLVNPLENLVWGGALVADNFALAGQTRGKYAECPFRGWKYVSKTPAKSHRIRVCLHIDQVRKQDTWDAALRKLIDI</sequence>
<evidence type="ECO:0000259" key="1">
    <source>
        <dbReference type="Pfam" id="PF18961"/>
    </source>
</evidence>
<dbReference type="InterPro" id="IPR043757">
    <property type="entry name" value="DUF5703_N"/>
</dbReference>
<accession>X0XJ12</accession>
<proteinExistence type="predicted"/>
<dbReference type="AlphaFoldDB" id="X0XJ12"/>
<dbReference type="Pfam" id="PF18961">
    <property type="entry name" value="DUF5703_N"/>
    <property type="match status" value="1"/>
</dbReference>
<protein>
    <recommendedName>
        <fullName evidence="1">DUF5703 domain-containing protein</fullName>
    </recommendedName>
</protein>
<comment type="caution">
    <text evidence="2">The sequence shown here is derived from an EMBL/GenBank/DDBJ whole genome shotgun (WGS) entry which is preliminary data.</text>
</comment>
<name>X0XJ12_9ZZZZ</name>
<feature type="domain" description="DUF5703" evidence="1">
    <location>
        <begin position="4"/>
        <end position="123"/>
    </location>
</feature>
<dbReference type="EMBL" id="BARS01057812">
    <property type="protein sequence ID" value="GAG43129.1"/>
    <property type="molecule type" value="Genomic_DNA"/>
</dbReference>
<reference evidence="2" key="1">
    <citation type="journal article" date="2014" name="Front. Microbiol.">
        <title>High frequency of phylogenetically diverse reductive dehalogenase-homologous genes in deep subseafloor sedimentary metagenomes.</title>
        <authorList>
            <person name="Kawai M."/>
            <person name="Futagami T."/>
            <person name="Toyoda A."/>
            <person name="Takaki Y."/>
            <person name="Nishi S."/>
            <person name="Hori S."/>
            <person name="Arai W."/>
            <person name="Tsubouchi T."/>
            <person name="Morono Y."/>
            <person name="Uchiyama I."/>
            <person name="Ito T."/>
            <person name="Fujiyama A."/>
            <person name="Inagaki F."/>
            <person name="Takami H."/>
        </authorList>
    </citation>
    <scope>NUCLEOTIDE SEQUENCE</scope>
    <source>
        <strain evidence="2">Expedition CK06-06</strain>
    </source>
</reference>
<feature type="non-terminal residue" evidence="2">
    <location>
        <position position="125"/>
    </location>
</feature>
<gene>
    <name evidence="2" type="ORF">S01H1_84605</name>
</gene>